<dbReference type="EMBL" id="KI925466">
    <property type="protein sequence ID" value="ETW75290.1"/>
    <property type="molecule type" value="Genomic_DNA"/>
</dbReference>
<dbReference type="HOGENOM" id="CLU_469331_0_0_1"/>
<sequence>MPFAFAMRAGRGAAAAPAPAAGRASIGAVLARIHPTCCPRPSVPSPACNPAPLTMCCLPRPYRLNATGAPEPASARASTPGSLAHPTARVSQSEHAHAQRPPFDPRTVAPRILFGCSAAAPRPPRPICVAHNIPAFSKTEMGQIHARVPMQWPARARTRVDESLSAAGEDAEAQCSAAPRPAPTARHRRRPRRVRQRTHHPDVHGPARLPTPPTSLHACCVKHECMKQHVPSDGCHRHARAPPAPAHAPAESGSTRKTACPLPLPHPRDPSARTQRDVARGCGYGVWALISACVRHVCVHEARGADPRRLFGAGQRNATQSRAAQSENGGRNGSGEVKVPGWTCEELARARSVLADPAIERSNRIEPDSTFARAFLSRIWIRSRQTIAHSADKGERACPGILRYRKPPLPTNPGRSLESKQAWEKAMRSAAEISSSLQEPRKNALPLLHTLATISRSLLTHPSATSVPLFGVPPATELLFGRLSLGAPALAYGSVRVGHRAQTAPHPAAPHRPVFTPTPRSQLAARPSARRAPSDQHAHAHEPDPEVQRAGDMAMTTPRSSVVSSCAESRGSPARASTAGA</sequence>
<protein>
    <submittedName>
        <fullName evidence="2">Uncharacterized protein</fullName>
    </submittedName>
</protein>
<accession>W4JQE3</accession>
<dbReference type="InParanoid" id="W4JQE3"/>
<feature type="compositionally biased region" description="Basic and acidic residues" evidence="1">
    <location>
        <begin position="532"/>
        <end position="549"/>
    </location>
</feature>
<keyword evidence="3" id="KW-1185">Reference proteome</keyword>
<gene>
    <name evidence="2" type="ORF">HETIRDRAFT_108117</name>
</gene>
<feature type="region of interest" description="Disordered" evidence="1">
    <location>
        <begin position="231"/>
        <end position="275"/>
    </location>
</feature>
<dbReference type="RefSeq" id="XP_009552722.1">
    <property type="nucleotide sequence ID" value="XM_009554427.1"/>
</dbReference>
<dbReference type="KEGG" id="hir:HETIRDRAFT_108117"/>
<name>W4JQE3_HETIT</name>
<proteinExistence type="predicted"/>
<feature type="region of interest" description="Disordered" evidence="1">
    <location>
        <begin position="501"/>
        <end position="581"/>
    </location>
</feature>
<feature type="compositionally biased region" description="Low complexity" evidence="1">
    <location>
        <begin position="519"/>
        <end position="531"/>
    </location>
</feature>
<evidence type="ECO:0000256" key="1">
    <source>
        <dbReference type="SAM" id="MobiDB-lite"/>
    </source>
</evidence>
<organism evidence="2 3">
    <name type="scientific">Heterobasidion irregulare (strain TC 32-1)</name>
    <dbReference type="NCBI Taxonomy" id="747525"/>
    <lineage>
        <taxon>Eukaryota</taxon>
        <taxon>Fungi</taxon>
        <taxon>Dikarya</taxon>
        <taxon>Basidiomycota</taxon>
        <taxon>Agaricomycotina</taxon>
        <taxon>Agaricomycetes</taxon>
        <taxon>Russulales</taxon>
        <taxon>Bondarzewiaceae</taxon>
        <taxon>Heterobasidion</taxon>
        <taxon>Heterobasidion annosum species complex</taxon>
    </lineage>
</organism>
<reference evidence="2 3" key="1">
    <citation type="journal article" date="2012" name="New Phytol.">
        <title>Insight into trade-off between wood decay and parasitism from the genome of a fungal forest pathogen.</title>
        <authorList>
            <person name="Olson A."/>
            <person name="Aerts A."/>
            <person name="Asiegbu F."/>
            <person name="Belbahri L."/>
            <person name="Bouzid O."/>
            <person name="Broberg A."/>
            <person name="Canback B."/>
            <person name="Coutinho P.M."/>
            <person name="Cullen D."/>
            <person name="Dalman K."/>
            <person name="Deflorio G."/>
            <person name="van Diepen L.T."/>
            <person name="Dunand C."/>
            <person name="Duplessis S."/>
            <person name="Durling M."/>
            <person name="Gonthier P."/>
            <person name="Grimwood J."/>
            <person name="Fossdal C.G."/>
            <person name="Hansson D."/>
            <person name="Henrissat B."/>
            <person name="Hietala A."/>
            <person name="Himmelstrand K."/>
            <person name="Hoffmeister D."/>
            <person name="Hogberg N."/>
            <person name="James T.Y."/>
            <person name="Karlsson M."/>
            <person name="Kohler A."/>
            <person name="Kues U."/>
            <person name="Lee Y.H."/>
            <person name="Lin Y.C."/>
            <person name="Lind M."/>
            <person name="Lindquist E."/>
            <person name="Lombard V."/>
            <person name="Lucas S."/>
            <person name="Lunden K."/>
            <person name="Morin E."/>
            <person name="Murat C."/>
            <person name="Park J."/>
            <person name="Raffaello T."/>
            <person name="Rouze P."/>
            <person name="Salamov A."/>
            <person name="Schmutz J."/>
            <person name="Solheim H."/>
            <person name="Stahlberg J."/>
            <person name="Velez H."/>
            <person name="de Vries R.P."/>
            <person name="Wiebenga A."/>
            <person name="Woodward S."/>
            <person name="Yakovlev I."/>
            <person name="Garbelotto M."/>
            <person name="Martin F."/>
            <person name="Grigoriev I.V."/>
            <person name="Stenlid J."/>
        </authorList>
    </citation>
    <scope>NUCLEOTIDE SEQUENCE [LARGE SCALE GENOMIC DNA]</scope>
    <source>
        <strain evidence="2 3">TC 32-1</strain>
    </source>
</reference>
<feature type="compositionally biased region" description="Basic and acidic residues" evidence="1">
    <location>
        <begin position="266"/>
        <end position="275"/>
    </location>
</feature>
<feature type="region of interest" description="Disordered" evidence="1">
    <location>
        <begin position="310"/>
        <end position="338"/>
    </location>
</feature>
<feature type="region of interest" description="Disordered" evidence="1">
    <location>
        <begin position="159"/>
        <end position="213"/>
    </location>
</feature>
<dbReference type="AlphaFoldDB" id="W4JQE3"/>
<feature type="compositionally biased region" description="Polar residues" evidence="1">
    <location>
        <begin position="316"/>
        <end position="329"/>
    </location>
</feature>
<feature type="compositionally biased region" description="Basic residues" evidence="1">
    <location>
        <begin position="185"/>
        <end position="198"/>
    </location>
</feature>
<dbReference type="GeneID" id="20666315"/>
<evidence type="ECO:0000313" key="3">
    <source>
        <dbReference type="Proteomes" id="UP000030671"/>
    </source>
</evidence>
<feature type="region of interest" description="Disordered" evidence="1">
    <location>
        <begin position="68"/>
        <end position="106"/>
    </location>
</feature>
<feature type="compositionally biased region" description="Polar residues" evidence="1">
    <location>
        <begin position="557"/>
        <end position="567"/>
    </location>
</feature>
<evidence type="ECO:0000313" key="2">
    <source>
        <dbReference type="EMBL" id="ETW75290.1"/>
    </source>
</evidence>
<dbReference type="Proteomes" id="UP000030671">
    <property type="component" value="Unassembled WGS sequence"/>
</dbReference>